<dbReference type="OrthoDB" id="9801086at2"/>
<comment type="caution">
    <text evidence="2">The sequence shown here is derived from an EMBL/GenBank/DDBJ whole genome shotgun (WGS) entry which is preliminary data.</text>
</comment>
<accession>A0A2D0ND75</accession>
<dbReference type="SUPFAM" id="SSF47240">
    <property type="entry name" value="Ferritin-like"/>
    <property type="match status" value="1"/>
</dbReference>
<evidence type="ECO:0000313" key="2">
    <source>
        <dbReference type="EMBL" id="PHN06129.1"/>
    </source>
</evidence>
<dbReference type="EMBL" id="PDUD01000019">
    <property type="protein sequence ID" value="PHN06129.1"/>
    <property type="molecule type" value="Genomic_DNA"/>
</dbReference>
<evidence type="ECO:0000313" key="3">
    <source>
        <dbReference type="Proteomes" id="UP000223913"/>
    </source>
</evidence>
<dbReference type="InterPro" id="IPR009078">
    <property type="entry name" value="Ferritin-like_SF"/>
</dbReference>
<dbReference type="AlphaFoldDB" id="A0A2D0ND75"/>
<sequence>MRTQINALPKEDLSVDEEAGLLFMREEEKLAHDLYTAMYQSWNNQVFDNIAASEQTHTEAVLLLLEKYDLTDPVGDNAVGVFVNTDLQAIYDDLLAQGNLSEIEALKVGAVVEEIDILDLADQLSNTVDNQDIELVYTNLQTGSRNHLRAFVRNLAARGITYEPAYLSQEDYDDIILSDMENGRN</sequence>
<organism evidence="2 3">
    <name type="scientific">Flavilitoribacter nigricans (strain ATCC 23147 / DSM 23189 / NBRC 102662 / NCIMB 1420 / SS-2)</name>
    <name type="common">Lewinella nigricans</name>
    <dbReference type="NCBI Taxonomy" id="1122177"/>
    <lineage>
        <taxon>Bacteria</taxon>
        <taxon>Pseudomonadati</taxon>
        <taxon>Bacteroidota</taxon>
        <taxon>Saprospiria</taxon>
        <taxon>Saprospirales</taxon>
        <taxon>Lewinellaceae</taxon>
        <taxon>Flavilitoribacter</taxon>
    </lineage>
</organism>
<dbReference type="CDD" id="cd01048">
    <property type="entry name" value="Ferritin_like_AB2"/>
    <property type="match status" value="1"/>
</dbReference>
<gene>
    <name evidence="2" type="ORF">CRP01_13135</name>
</gene>
<dbReference type="InterPro" id="IPR019243">
    <property type="entry name" value="DUF2202"/>
</dbReference>
<proteinExistence type="predicted"/>
<dbReference type="Proteomes" id="UP000223913">
    <property type="component" value="Unassembled WGS sequence"/>
</dbReference>
<evidence type="ECO:0000259" key="1">
    <source>
        <dbReference type="Pfam" id="PF09968"/>
    </source>
</evidence>
<dbReference type="InterPro" id="IPR012347">
    <property type="entry name" value="Ferritin-like"/>
</dbReference>
<reference evidence="2 3" key="1">
    <citation type="submission" date="2017-10" db="EMBL/GenBank/DDBJ databases">
        <title>The draft genome sequence of Lewinella nigricans NBRC 102662.</title>
        <authorList>
            <person name="Wang K."/>
        </authorList>
    </citation>
    <scope>NUCLEOTIDE SEQUENCE [LARGE SCALE GENOMIC DNA]</scope>
    <source>
        <strain evidence="2 3">NBRC 102662</strain>
    </source>
</reference>
<keyword evidence="3" id="KW-1185">Reference proteome</keyword>
<name>A0A2D0ND75_FLAN2</name>
<feature type="domain" description="DUF2202" evidence="1">
    <location>
        <begin position="18"/>
        <end position="178"/>
    </location>
</feature>
<protein>
    <recommendedName>
        <fullName evidence="1">DUF2202 domain-containing protein</fullName>
    </recommendedName>
</protein>
<dbReference type="Gene3D" id="1.20.1260.10">
    <property type="match status" value="1"/>
</dbReference>
<dbReference type="Pfam" id="PF09968">
    <property type="entry name" value="DUF2202"/>
    <property type="match status" value="1"/>
</dbReference>